<gene>
    <name evidence="4" type="ORF">B0T24DRAFT_516670</name>
</gene>
<dbReference type="AlphaFoldDB" id="A0AAE0NIG6"/>
<proteinExistence type="predicted"/>
<keyword evidence="1" id="KW-1133">Transmembrane helix</keyword>
<reference evidence="4" key="2">
    <citation type="submission" date="2023-06" db="EMBL/GenBank/DDBJ databases">
        <authorList>
            <consortium name="Lawrence Berkeley National Laboratory"/>
            <person name="Haridas S."/>
            <person name="Hensen N."/>
            <person name="Bonometti L."/>
            <person name="Westerberg I."/>
            <person name="Brannstrom I.O."/>
            <person name="Guillou S."/>
            <person name="Cros-Aarteil S."/>
            <person name="Calhoun S."/>
            <person name="Kuo A."/>
            <person name="Mondo S."/>
            <person name="Pangilinan J."/>
            <person name="Riley R."/>
            <person name="Labutti K."/>
            <person name="Andreopoulos B."/>
            <person name="Lipzen A."/>
            <person name="Chen C."/>
            <person name="Yanf M."/>
            <person name="Daum C."/>
            <person name="Ng V."/>
            <person name="Clum A."/>
            <person name="Steindorff A."/>
            <person name="Ohm R."/>
            <person name="Martin F."/>
            <person name="Silar P."/>
            <person name="Natvig D."/>
            <person name="Lalanne C."/>
            <person name="Gautier V."/>
            <person name="Ament-Velasquez S.L."/>
            <person name="Kruys A."/>
            <person name="Hutchinson M.I."/>
            <person name="Powell A.J."/>
            <person name="Barry K."/>
            <person name="Miller A.N."/>
            <person name="Grigoriev I.V."/>
            <person name="Debuchy R."/>
            <person name="Gladieux P."/>
            <person name="Thoren M.H."/>
            <person name="Johannesson H."/>
        </authorList>
    </citation>
    <scope>NUCLEOTIDE SEQUENCE</scope>
    <source>
        <strain evidence="4">CBS 958.72</strain>
    </source>
</reference>
<feature type="signal peptide" evidence="2">
    <location>
        <begin position="1"/>
        <end position="18"/>
    </location>
</feature>
<keyword evidence="5" id="KW-1185">Reference proteome</keyword>
<dbReference type="EMBL" id="JAULSN010000001">
    <property type="protein sequence ID" value="KAK3382070.1"/>
    <property type="molecule type" value="Genomic_DNA"/>
</dbReference>
<reference evidence="4" key="1">
    <citation type="journal article" date="2023" name="Mol. Phylogenet. Evol.">
        <title>Genome-scale phylogeny and comparative genomics of the fungal order Sordariales.</title>
        <authorList>
            <person name="Hensen N."/>
            <person name="Bonometti L."/>
            <person name="Westerberg I."/>
            <person name="Brannstrom I.O."/>
            <person name="Guillou S."/>
            <person name="Cros-Aarteil S."/>
            <person name="Calhoun S."/>
            <person name="Haridas S."/>
            <person name="Kuo A."/>
            <person name="Mondo S."/>
            <person name="Pangilinan J."/>
            <person name="Riley R."/>
            <person name="LaButti K."/>
            <person name="Andreopoulos B."/>
            <person name="Lipzen A."/>
            <person name="Chen C."/>
            <person name="Yan M."/>
            <person name="Daum C."/>
            <person name="Ng V."/>
            <person name="Clum A."/>
            <person name="Steindorff A."/>
            <person name="Ohm R.A."/>
            <person name="Martin F."/>
            <person name="Silar P."/>
            <person name="Natvig D.O."/>
            <person name="Lalanne C."/>
            <person name="Gautier V."/>
            <person name="Ament-Velasquez S.L."/>
            <person name="Kruys A."/>
            <person name="Hutchinson M.I."/>
            <person name="Powell A.J."/>
            <person name="Barry K."/>
            <person name="Miller A.N."/>
            <person name="Grigoriev I.V."/>
            <person name="Debuchy R."/>
            <person name="Gladieux P."/>
            <person name="Hiltunen Thoren M."/>
            <person name="Johannesson H."/>
        </authorList>
    </citation>
    <scope>NUCLEOTIDE SEQUENCE</scope>
    <source>
        <strain evidence="4">CBS 958.72</strain>
    </source>
</reference>
<evidence type="ECO:0000313" key="5">
    <source>
        <dbReference type="Proteomes" id="UP001287356"/>
    </source>
</evidence>
<name>A0AAE0NIG6_9PEZI</name>
<feature type="transmembrane region" description="Helical" evidence="1">
    <location>
        <begin position="355"/>
        <end position="377"/>
    </location>
</feature>
<keyword evidence="1" id="KW-0812">Transmembrane</keyword>
<keyword evidence="1" id="KW-0472">Membrane</keyword>
<dbReference type="GO" id="GO:0005783">
    <property type="term" value="C:endoplasmic reticulum"/>
    <property type="evidence" value="ECO:0007669"/>
    <property type="project" value="TreeGrafter"/>
</dbReference>
<organism evidence="4 5">
    <name type="scientific">Lasiosphaeria ovina</name>
    <dbReference type="NCBI Taxonomy" id="92902"/>
    <lineage>
        <taxon>Eukaryota</taxon>
        <taxon>Fungi</taxon>
        <taxon>Dikarya</taxon>
        <taxon>Ascomycota</taxon>
        <taxon>Pezizomycotina</taxon>
        <taxon>Sordariomycetes</taxon>
        <taxon>Sordariomycetidae</taxon>
        <taxon>Sordariales</taxon>
        <taxon>Lasiosphaeriaceae</taxon>
        <taxon>Lasiosphaeria</taxon>
    </lineage>
</organism>
<dbReference type="PANTHER" id="PTHR36853">
    <property type="entry name" value="EXPRESSED PROTEIN"/>
    <property type="match status" value="1"/>
</dbReference>
<dbReference type="PANTHER" id="PTHR36853:SF1">
    <property type="entry name" value="DUF3844 DOMAIN-CONTAINING PROTEIN"/>
    <property type="match status" value="1"/>
</dbReference>
<feature type="chain" id="PRO_5042081530" description="Vacuolar sorting protein Vps3844 C-terminal domain-containing protein" evidence="2">
    <location>
        <begin position="19"/>
        <end position="396"/>
    </location>
</feature>
<dbReference type="InterPro" id="IPR053065">
    <property type="entry name" value="Archenteron_Induction-Rel"/>
</dbReference>
<sequence length="396" mass="42766">MRILAGIVAAALPGLAVGATQQRADVFVFQNKQQSASPERHSLPKEVARHILLQRTSRHRYGSDLRDIPSSFDSETVVEYIGTYGRNPTPLFVEPDTIEAAQLVVILEGVTPQHTTQLDKALGEEPQLTAFTISDPPSALANDRLMTLFKNLGVSSASQCDIKSVINPSNMNCWDGPSSVVRYDLAKSPEMFQALLDNLSRLGKFVRVGDLEAVLVLMPESTRSSKLNDWSAAAGLAQSDLRRRGESETVIADETVSFPTSAPPTALDEGVVDDKRPRPQKFKSAPQCFTTFNSCMAGTGNCTSHGQCVNKYGENSTNACFSCSCVPSIEGGEIFHQTIYWGGSMCQKKDISVQFWLLTGFTVTIIGVVTAAIGLLFSVGEEQLPGVIGAGVSRTK</sequence>
<dbReference type="InterPro" id="IPR024382">
    <property type="entry name" value="Vps3844_C"/>
</dbReference>
<protein>
    <recommendedName>
        <fullName evidence="3">Vacuolar sorting protein Vps3844 C-terminal domain-containing protein</fullName>
    </recommendedName>
</protein>
<comment type="caution">
    <text evidence="4">The sequence shown here is derived from an EMBL/GenBank/DDBJ whole genome shotgun (WGS) entry which is preliminary data.</text>
</comment>
<evidence type="ECO:0000256" key="1">
    <source>
        <dbReference type="SAM" id="Phobius"/>
    </source>
</evidence>
<accession>A0AAE0NIG6</accession>
<evidence type="ECO:0000256" key="2">
    <source>
        <dbReference type="SAM" id="SignalP"/>
    </source>
</evidence>
<feature type="domain" description="Vacuolar sorting protein Vps3844 C-terminal" evidence="3">
    <location>
        <begin position="288"/>
        <end position="390"/>
    </location>
</feature>
<dbReference type="Proteomes" id="UP001287356">
    <property type="component" value="Unassembled WGS sequence"/>
</dbReference>
<keyword evidence="2" id="KW-0732">Signal</keyword>
<dbReference type="Pfam" id="PF12955">
    <property type="entry name" value="Vps3844_C"/>
    <property type="match status" value="1"/>
</dbReference>
<evidence type="ECO:0000313" key="4">
    <source>
        <dbReference type="EMBL" id="KAK3382070.1"/>
    </source>
</evidence>
<evidence type="ECO:0000259" key="3">
    <source>
        <dbReference type="Pfam" id="PF12955"/>
    </source>
</evidence>